<feature type="domain" description="Amidohydrolase 3" evidence="1">
    <location>
        <begin position="43"/>
        <end position="566"/>
    </location>
</feature>
<evidence type="ECO:0000313" key="2">
    <source>
        <dbReference type="EMBL" id="SEO82455.1"/>
    </source>
</evidence>
<dbReference type="GO" id="GO:0016812">
    <property type="term" value="F:hydrolase activity, acting on carbon-nitrogen (but not peptide) bonds, in cyclic amides"/>
    <property type="evidence" value="ECO:0007669"/>
    <property type="project" value="TreeGrafter"/>
</dbReference>
<dbReference type="InterPro" id="IPR013108">
    <property type="entry name" value="Amidohydro_3"/>
</dbReference>
<evidence type="ECO:0000313" key="3">
    <source>
        <dbReference type="Proteomes" id="UP000198960"/>
    </source>
</evidence>
<protein>
    <submittedName>
        <fullName evidence="2">N-acyl-D-aspartate/D-glutamate deacylase</fullName>
    </submittedName>
</protein>
<sequence>MHDLVIRGGTVVDGTGAPAATADVAVDDGRITEVGRVSARGRQEIEADGALVTPGFVDIHSHYDGQFLWDDRIDPSFGHGVTTVIGGNCGVGFAPVEPQHRRALVELMEGVEDIPDVVIEEGLDWRWRSFPDFLDRLGARKYTMDIGTHISHSPLRVFVMGDRGLGHEAATPEDVALMAKLVREAMDAGAMGFSGARILEHTSSRDEFVPGTFAEDDELLGIARALGESGHGAFQIIPLGANGETYVTKDAGEETRRAEHDRIVRIARTSGRPVVYSLMQFASHPDDWRLMLAESEKAAAEGLRIHPHVGGRGIGALTMLDGYHIFMLRPSYREVAHLPLAERVVALRDPARRARILAEVSDPAGVDPKQYDFVQMLTGRIANIYPLTLPLDYEPEPDRKLGVLAAAAGAPQEAFLYDHYTAGDGRNVCASFYLNYADGSLSALHELLSRPITSFGLADGGAHMKFACDASLPSFLLSFWARDRRRGPLLSVEQVVNKLTRQNADIYGLSDRGVVAPGRRADLNVIDHQRLQLQMPEMVFDLPSGGQRLLQGATGYLATVVAGEITRRNDAETGARPGRLIRSRPA</sequence>
<dbReference type="STRING" id="673521.SAMN05660991_01857"/>
<organism evidence="2 3">
    <name type="scientific">Trujillonella endophytica</name>
    <dbReference type="NCBI Taxonomy" id="673521"/>
    <lineage>
        <taxon>Bacteria</taxon>
        <taxon>Bacillati</taxon>
        <taxon>Actinomycetota</taxon>
        <taxon>Actinomycetes</taxon>
        <taxon>Geodermatophilales</taxon>
        <taxon>Geodermatophilaceae</taxon>
        <taxon>Trujillonella</taxon>
    </lineage>
</organism>
<dbReference type="Pfam" id="PF07969">
    <property type="entry name" value="Amidohydro_3"/>
    <property type="match status" value="1"/>
</dbReference>
<keyword evidence="3" id="KW-1185">Reference proteome</keyword>
<dbReference type="Proteomes" id="UP000198960">
    <property type="component" value="Unassembled WGS sequence"/>
</dbReference>
<name>A0A1H8SVA3_9ACTN</name>
<dbReference type="SUPFAM" id="SSF51556">
    <property type="entry name" value="Metallo-dependent hydrolases"/>
    <property type="match status" value="1"/>
</dbReference>
<dbReference type="EMBL" id="FOEE01000005">
    <property type="protein sequence ID" value="SEO82455.1"/>
    <property type="molecule type" value="Genomic_DNA"/>
</dbReference>
<dbReference type="Gene3D" id="3.20.20.140">
    <property type="entry name" value="Metal-dependent hydrolases"/>
    <property type="match status" value="1"/>
</dbReference>
<dbReference type="InterPro" id="IPR011059">
    <property type="entry name" value="Metal-dep_hydrolase_composite"/>
</dbReference>
<reference evidence="3" key="1">
    <citation type="submission" date="2016-10" db="EMBL/GenBank/DDBJ databases">
        <authorList>
            <person name="Varghese N."/>
            <person name="Submissions S."/>
        </authorList>
    </citation>
    <scope>NUCLEOTIDE SEQUENCE [LARGE SCALE GENOMIC DNA]</scope>
    <source>
        <strain evidence="3">DSM 45413</strain>
    </source>
</reference>
<dbReference type="InterPro" id="IPR050378">
    <property type="entry name" value="Metallo-dep_Hydrolases_sf"/>
</dbReference>
<accession>A0A1H8SVA3</accession>
<gene>
    <name evidence="2" type="ORF">SAMN05660991_01857</name>
</gene>
<dbReference type="SUPFAM" id="SSF51338">
    <property type="entry name" value="Composite domain of metallo-dependent hydrolases"/>
    <property type="match status" value="1"/>
</dbReference>
<dbReference type="PANTHER" id="PTHR11647:SF1">
    <property type="entry name" value="COLLAPSIN RESPONSE MEDIATOR PROTEIN"/>
    <property type="match status" value="1"/>
</dbReference>
<dbReference type="OrthoDB" id="9766983at2"/>
<dbReference type="RefSeq" id="WP_091942398.1">
    <property type="nucleotide sequence ID" value="NZ_FOEE01000005.1"/>
</dbReference>
<evidence type="ECO:0000259" key="1">
    <source>
        <dbReference type="Pfam" id="PF07969"/>
    </source>
</evidence>
<dbReference type="GO" id="GO:0005829">
    <property type="term" value="C:cytosol"/>
    <property type="evidence" value="ECO:0007669"/>
    <property type="project" value="TreeGrafter"/>
</dbReference>
<dbReference type="AlphaFoldDB" id="A0A1H8SVA3"/>
<proteinExistence type="predicted"/>
<dbReference type="InterPro" id="IPR032466">
    <property type="entry name" value="Metal_Hydrolase"/>
</dbReference>
<dbReference type="PANTHER" id="PTHR11647">
    <property type="entry name" value="HYDRANTOINASE/DIHYDROPYRIMIDINASE FAMILY MEMBER"/>
    <property type="match status" value="1"/>
</dbReference>